<evidence type="ECO:0000259" key="2">
    <source>
        <dbReference type="SMART" id="SM00198"/>
    </source>
</evidence>
<feature type="chain" id="PRO_5032470942" description="SCP domain-containing protein" evidence="1">
    <location>
        <begin position="30"/>
        <end position="189"/>
    </location>
</feature>
<accession>A0A840FEL0</accession>
<dbReference type="PROSITE" id="PS01009">
    <property type="entry name" value="CRISP_1"/>
    <property type="match status" value="1"/>
</dbReference>
<comment type="caution">
    <text evidence="3">The sequence shown here is derived from an EMBL/GenBank/DDBJ whole genome shotgun (WGS) entry which is preliminary data.</text>
</comment>
<evidence type="ECO:0000313" key="3">
    <source>
        <dbReference type="EMBL" id="MBB4154656.1"/>
    </source>
</evidence>
<evidence type="ECO:0000256" key="1">
    <source>
        <dbReference type="SAM" id="SignalP"/>
    </source>
</evidence>
<reference evidence="3 4" key="1">
    <citation type="submission" date="2020-08" db="EMBL/GenBank/DDBJ databases">
        <title>Genomic Encyclopedia of Type Strains, Phase IV (KMG-IV): sequencing the most valuable type-strain genomes for metagenomic binning, comparative biology and taxonomic classification.</title>
        <authorList>
            <person name="Goeker M."/>
        </authorList>
    </citation>
    <scope>NUCLEOTIDE SEQUENCE [LARGE SCALE GENOMIC DNA]</scope>
    <source>
        <strain evidence="3 4">YC6723</strain>
    </source>
</reference>
<protein>
    <recommendedName>
        <fullName evidence="2">SCP domain-containing protein</fullName>
    </recommendedName>
</protein>
<dbReference type="Pfam" id="PF00188">
    <property type="entry name" value="CAP"/>
    <property type="match status" value="1"/>
</dbReference>
<dbReference type="Proteomes" id="UP000529795">
    <property type="component" value="Unassembled WGS sequence"/>
</dbReference>
<dbReference type="EMBL" id="JACIEV010000007">
    <property type="protein sequence ID" value="MBB4154656.1"/>
    <property type="molecule type" value="Genomic_DNA"/>
</dbReference>
<sequence>MTHSRFARRWLALLLLPPLLSFTDAPLRAGDWRYDTVAAPRNERLFRQVMLGGQNAARALVGLTPLIWDERLAVAARNYAAVLARSGRFQHARQPMDNSRQGENLWMGTRDAYRYDEMLGHWLEERRVYVNGAVPSVSRTGHWEDAGHYSQIVWRGTRSVGCAMVAGANDDYLVCRYSPGGNVYGQVAY</sequence>
<dbReference type="InterPro" id="IPR014044">
    <property type="entry name" value="CAP_dom"/>
</dbReference>
<gene>
    <name evidence="3" type="ORF">GGQ80_002572</name>
</gene>
<dbReference type="AlphaFoldDB" id="A0A840FEL0"/>
<feature type="signal peptide" evidence="1">
    <location>
        <begin position="1"/>
        <end position="29"/>
    </location>
</feature>
<dbReference type="InterPro" id="IPR001283">
    <property type="entry name" value="CRISP-related"/>
</dbReference>
<evidence type="ECO:0000313" key="4">
    <source>
        <dbReference type="Proteomes" id="UP000529795"/>
    </source>
</evidence>
<dbReference type="PANTHER" id="PTHR10334">
    <property type="entry name" value="CYSTEINE-RICH SECRETORY PROTEIN-RELATED"/>
    <property type="match status" value="1"/>
</dbReference>
<dbReference type="SUPFAM" id="SSF55797">
    <property type="entry name" value="PR-1-like"/>
    <property type="match status" value="1"/>
</dbReference>
<dbReference type="Gene3D" id="3.40.33.10">
    <property type="entry name" value="CAP"/>
    <property type="match status" value="1"/>
</dbReference>
<keyword evidence="4" id="KW-1185">Reference proteome</keyword>
<dbReference type="RefSeq" id="WP_343051045.1">
    <property type="nucleotide sequence ID" value="NZ_JACIEV010000007.1"/>
</dbReference>
<dbReference type="PRINTS" id="PR00837">
    <property type="entry name" value="V5TPXLIKE"/>
</dbReference>
<feature type="domain" description="SCP" evidence="2">
    <location>
        <begin position="45"/>
        <end position="185"/>
    </location>
</feature>
<keyword evidence="1" id="KW-0732">Signal</keyword>
<dbReference type="InterPro" id="IPR035940">
    <property type="entry name" value="CAP_sf"/>
</dbReference>
<proteinExistence type="predicted"/>
<organism evidence="3 4">
    <name type="scientific">Sphingomonas jinjuensis</name>
    <dbReference type="NCBI Taxonomy" id="535907"/>
    <lineage>
        <taxon>Bacteria</taxon>
        <taxon>Pseudomonadati</taxon>
        <taxon>Pseudomonadota</taxon>
        <taxon>Alphaproteobacteria</taxon>
        <taxon>Sphingomonadales</taxon>
        <taxon>Sphingomonadaceae</taxon>
        <taxon>Sphingomonas</taxon>
    </lineage>
</organism>
<name>A0A840FEL0_9SPHN</name>
<dbReference type="InterPro" id="IPR018244">
    <property type="entry name" value="Allrgn_V5/Tpx1_CS"/>
</dbReference>
<dbReference type="GO" id="GO:0005576">
    <property type="term" value="C:extracellular region"/>
    <property type="evidence" value="ECO:0007669"/>
    <property type="project" value="InterPro"/>
</dbReference>
<dbReference type="PROSITE" id="PS01010">
    <property type="entry name" value="CRISP_2"/>
    <property type="match status" value="1"/>
</dbReference>
<dbReference type="SMART" id="SM00198">
    <property type="entry name" value="SCP"/>
    <property type="match status" value="1"/>
</dbReference>